<dbReference type="PROSITE" id="PS51257">
    <property type="entry name" value="PROKAR_LIPOPROTEIN"/>
    <property type="match status" value="1"/>
</dbReference>
<dbReference type="EMBL" id="SMLL01000006">
    <property type="protein sequence ID" value="TFY97778.1"/>
    <property type="molecule type" value="Genomic_DNA"/>
</dbReference>
<dbReference type="Pfam" id="PF03886">
    <property type="entry name" value="ABC_trans_aux"/>
    <property type="match status" value="1"/>
</dbReference>
<comment type="caution">
    <text evidence="3">The sequence shown here is derived from an EMBL/GenBank/DDBJ whole genome shotgun (WGS) entry which is preliminary data.</text>
</comment>
<dbReference type="OrthoDB" id="5568302at2"/>
<feature type="chain" id="PRO_5021361632" description="ABC-type transport auxiliary lipoprotein component domain-containing protein" evidence="1">
    <location>
        <begin position="24"/>
        <end position="219"/>
    </location>
</feature>
<evidence type="ECO:0000313" key="4">
    <source>
        <dbReference type="Proteomes" id="UP000297564"/>
    </source>
</evidence>
<keyword evidence="1" id="KW-0732">Signal</keyword>
<feature type="domain" description="ABC-type transport auxiliary lipoprotein component" evidence="2">
    <location>
        <begin position="35"/>
        <end position="205"/>
    </location>
</feature>
<dbReference type="AlphaFoldDB" id="A0A4Z0BIP4"/>
<name>A0A4Z0BIP4_9BURK</name>
<accession>A0A4Z0BIP4</accession>
<dbReference type="Proteomes" id="UP000297564">
    <property type="component" value="Unassembled WGS sequence"/>
</dbReference>
<evidence type="ECO:0000259" key="2">
    <source>
        <dbReference type="Pfam" id="PF03886"/>
    </source>
</evidence>
<gene>
    <name evidence="3" type="ORF">EZ242_15015</name>
</gene>
<evidence type="ECO:0000256" key="1">
    <source>
        <dbReference type="SAM" id="SignalP"/>
    </source>
</evidence>
<keyword evidence="4" id="KW-1185">Reference proteome</keyword>
<dbReference type="Gene3D" id="3.40.50.10610">
    <property type="entry name" value="ABC-type transport auxiliary lipoprotein component"/>
    <property type="match status" value="1"/>
</dbReference>
<dbReference type="RefSeq" id="WP_135286005.1">
    <property type="nucleotide sequence ID" value="NZ_SMLL01000006.1"/>
</dbReference>
<organism evidence="3 4">
    <name type="scientific">Ramlibacter rhizophilus</name>
    <dbReference type="NCBI Taxonomy" id="1781167"/>
    <lineage>
        <taxon>Bacteria</taxon>
        <taxon>Pseudomonadati</taxon>
        <taxon>Pseudomonadota</taxon>
        <taxon>Betaproteobacteria</taxon>
        <taxon>Burkholderiales</taxon>
        <taxon>Comamonadaceae</taxon>
        <taxon>Ramlibacter</taxon>
    </lineage>
</organism>
<proteinExistence type="predicted"/>
<dbReference type="SUPFAM" id="SSF159594">
    <property type="entry name" value="XCC0632-like"/>
    <property type="match status" value="1"/>
</dbReference>
<sequence length="219" mass="23061">MSGRRTALRGLLAAALLGLAACASVIDKSEPPTLYDLGPLPPPAAGAAPQAGAALVLPSIEASGGLDSTALLYRLGYENLHELRPYAQARWSAPVPQLVHERLGALLARERAVIGTGELTATPRSDAGAPRVLRLQLQEFAHHFEAPQRSRGTLRLRATLLQSGPLGDRLIAQRSFEVQQPAPSPDAAGGVRALSQAVDAAARQIDAWLRETRDATPAA</sequence>
<feature type="signal peptide" evidence="1">
    <location>
        <begin position="1"/>
        <end position="23"/>
    </location>
</feature>
<reference evidence="3 4" key="1">
    <citation type="submission" date="2019-03" db="EMBL/GenBank/DDBJ databases">
        <title>Ramlibacter rhizophilus CCTCC AB2015357, whole genome shotgun sequence.</title>
        <authorList>
            <person name="Zhang X."/>
            <person name="Feng G."/>
            <person name="Zhu H."/>
        </authorList>
    </citation>
    <scope>NUCLEOTIDE SEQUENCE [LARGE SCALE GENOMIC DNA]</scope>
    <source>
        <strain evidence="3 4">CCTCC AB2015357</strain>
    </source>
</reference>
<protein>
    <recommendedName>
        <fullName evidence="2">ABC-type transport auxiliary lipoprotein component domain-containing protein</fullName>
    </recommendedName>
</protein>
<dbReference type="InterPro" id="IPR005586">
    <property type="entry name" value="ABC_trans_aux"/>
</dbReference>
<evidence type="ECO:0000313" key="3">
    <source>
        <dbReference type="EMBL" id="TFY97778.1"/>
    </source>
</evidence>